<evidence type="ECO:0000313" key="8">
    <source>
        <dbReference type="EMBL" id="QOS40686.1"/>
    </source>
</evidence>
<keyword evidence="9" id="KW-1185">Reference proteome</keyword>
<evidence type="ECO:0000256" key="1">
    <source>
        <dbReference type="ARBA" id="ARBA00022605"/>
    </source>
</evidence>
<dbReference type="Pfam" id="PF14691">
    <property type="entry name" value="Fer4_20"/>
    <property type="match status" value="1"/>
</dbReference>
<dbReference type="EC" id="1.4.1.14" evidence="7"/>
<dbReference type="AlphaFoldDB" id="A0A840SGG0"/>
<evidence type="ECO:0000256" key="4">
    <source>
        <dbReference type="ARBA" id="ARBA00029440"/>
    </source>
</evidence>
<feature type="domain" description="Dihydroprymidine dehydrogenase" evidence="6">
    <location>
        <begin position="23"/>
        <end position="142"/>
    </location>
</feature>
<dbReference type="EMBL" id="JACHFR010000005">
    <property type="protein sequence ID" value="MBB5219994.1"/>
    <property type="molecule type" value="Genomic_DNA"/>
</dbReference>
<keyword evidence="1" id="KW-0028">Amino-acid biosynthesis</keyword>
<sequence length="518" mass="56388">MAQATGFMDYKRKENASIVPLERITNFKEFHPKLDESERRNQAARCMNCGVPMCQSALRLKGMVTGCPLHNYIPEWNDALYNGQFDMAAWRLLKTSNFPEFTGRVCPALCEKACNCGNPVVNEGAVTIHDNELFIIEKAFQTGYMKAEPPVHRSGKKIAVIGSGPGGLAVADCLNKRGHSVTVFEREDKAGGLLMYGIPNMKLEKSIIERRVNLMKAEGIEFIFNADVGRSISAEHILKEYDAVALCCGAKKARPLTAAGIEKLEKNEAAKNNGGMIFAVDFLTAVTKCVIATGDALNKIGMEPTNGQIAQMLEKRNGITVEGKNVVIVGGGDTGNDCCGSAIRLGAKSVVQLEMMPCPPSERAADNPWPEWPKILKVDYGAEESISKFGHDPRIYETTVKEVISENGHITAIKTVQVEFTVKDGKRTLVEKAGTEKTLSCDLLLIAAGFTGCEPYTAQAFGVQTGDRGTVTATEYSTSVEKVFTAGDMHRGQSLVVWAIAEGRECAKQIDAYLNNQN</sequence>
<evidence type="ECO:0000313" key="10">
    <source>
        <dbReference type="Proteomes" id="UP000593591"/>
    </source>
</evidence>
<dbReference type="GO" id="GO:0006537">
    <property type="term" value="P:glutamate biosynthetic process"/>
    <property type="evidence" value="ECO:0007669"/>
    <property type="project" value="UniProtKB-KW"/>
</dbReference>
<dbReference type="EMBL" id="CP031517">
    <property type="protein sequence ID" value="QOS40686.1"/>
    <property type="molecule type" value="Genomic_DNA"/>
</dbReference>
<dbReference type="GO" id="GO:0051536">
    <property type="term" value="F:iron-sulfur cluster binding"/>
    <property type="evidence" value="ECO:0007669"/>
    <property type="project" value="InterPro"/>
</dbReference>
<accession>A0A840SGG0</accession>
<reference evidence="8 10" key="1">
    <citation type="submission" date="2018-08" db="EMBL/GenBank/DDBJ databases">
        <title>The first complete genome of Treponema rectale (CHPAT), a commensal spirochete of the bovine rectum.</title>
        <authorList>
            <person name="Staton G.J."/>
            <person name="Clegg S.R."/>
            <person name="Carter S.D."/>
            <person name="Radford A.D."/>
            <person name="Darby A."/>
            <person name="Hall N."/>
            <person name="Birtles R.J."/>
            <person name="Evans N.J."/>
        </authorList>
    </citation>
    <scope>NUCLEOTIDE SEQUENCE [LARGE SCALE GENOMIC DNA]</scope>
    <source>
        <strain evidence="8 10">CHPA</strain>
    </source>
</reference>
<dbReference type="InterPro" id="IPR036188">
    <property type="entry name" value="FAD/NAD-bd_sf"/>
</dbReference>
<dbReference type="RefSeq" id="WP_184653648.1">
    <property type="nucleotide sequence ID" value="NZ_JACHFR010000005.1"/>
</dbReference>
<protein>
    <submittedName>
        <fullName evidence="7">Glutamate synthase (NADPH/NADH) small chain</fullName>
        <ecNumber evidence="7">1.4.1.13</ecNumber>
        <ecNumber evidence="7">1.4.1.14</ecNumber>
    </submittedName>
    <submittedName>
        <fullName evidence="8">Glutamate synthase subunit beta</fullName>
    </submittedName>
</protein>
<dbReference type="Gene3D" id="1.10.1060.10">
    <property type="entry name" value="Alpha-helical ferredoxin"/>
    <property type="match status" value="1"/>
</dbReference>
<dbReference type="Proteomes" id="UP000593591">
    <property type="component" value="Chromosome"/>
</dbReference>
<evidence type="ECO:0000256" key="2">
    <source>
        <dbReference type="ARBA" id="ARBA00023002"/>
    </source>
</evidence>
<dbReference type="PRINTS" id="PR00419">
    <property type="entry name" value="ADXRDTASE"/>
</dbReference>
<dbReference type="InterPro" id="IPR023753">
    <property type="entry name" value="FAD/NAD-binding_dom"/>
</dbReference>
<evidence type="ECO:0000259" key="6">
    <source>
        <dbReference type="Pfam" id="PF14691"/>
    </source>
</evidence>
<dbReference type="GO" id="GO:0016040">
    <property type="term" value="F:glutamate synthase (NADH) activity"/>
    <property type="evidence" value="ECO:0007669"/>
    <property type="project" value="UniProtKB-EC"/>
</dbReference>
<dbReference type="InterPro" id="IPR028261">
    <property type="entry name" value="DPD_II"/>
</dbReference>
<proteinExistence type="predicted"/>
<keyword evidence="2 7" id="KW-0560">Oxidoreductase</keyword>
<dbReference type="InterPro" id="IPR009051">
    <property type="entry name" value="Helical_ferredxn"/>
</dbReference>
<evidence type="ECO:0000313" key="9">
    <source>
        <dbReference type="Proteomes" id="UP000578697"/>
    </source>
</evidence>
<dbReference type="SUPFAM" id="SSF51971">
    <property type="entry name" value="Nucleotide-binding domain"/>
    <property type="match status" value="1"/>
</dbReference>
<comment type="pathway">
    <text evidence="4">Amino-acid biosynthesis.</text>
</comment>
<dbReference type="Pfam" id="PF07992">
    <property type="entry name" value="Pyr_redox_2"/>
    <property type="match status" value="1"/>
</dbReference>
<gene>
    <name evidence="8" type="ORF">DYE49_09550</name>
    <name evidence="7" type="ORF">HNP77_002384</name>
</gene>
<dbReference type="InterPro" id="IPR006005">
    <property type="entry name" value="Glut_synth_ssu1"/>
</dbReference>
<dbReference type="NCBIfam" id="TIGR01317">
    <property type="entry name" value="GOGAT_sm_gam"/>
    <property type="match status" value="1"/>
</dbReference>
<dbReference type="GO" id="GO:0004355">
    <property type="term" value="F:glutamate synthase (NADPH) activity"/>
    <property type="evidence" value="ECO:0007669"/>
    <property type="project" value="UniProtKB-EC"/>
</dbReference>
<organism evidence="7 9">
    <name type="scientific">Treponema rectale</name>
    <dbReference type="NCBI Taxonomy" id="744512"/>
    <lineage>
        <taxon>Bacteria</taxon>
        <taxon>Pseudomonadati</taxon>
        <taxon>Spirochaetota</taxon>
        <taxon>Spirochaetia</taxon>
        <taxon>Spirochaetales</taxon>
        <taxon>Treponemataceae</taxon>
        <taxon>Treponema</taxon>
    </lineage>
</organism>
<dbReference type="Gene3D" id="3.50.50.60">
    <property type="entry name" value="FAD/NAD(P)-binding domain"/>
    <property type="match status" value="2"/>
</dbReference>
<evidence type="ECO:0000259" key="5">
    <source>
        <dbReference type="Pfam" id="PF07992"/>
    </source>
</evidence>
<evidence type="ECO:0000313" key="7">
    <source>
        <dbReference type="EMBL" id="MBB5219994.1"/>
    </source>
</evidence>
<dbReference type="PANTHER" id="PTHR43100:SF3">
    <property type="entry name" value="FAD_NAD(P)-BINDING DOMAIN-CONTAINING PROTEIN"/>
    <property type="match status" value="1"/>
</dbReference>
<dbReference type="SUPFAM" id="SSF46548">
    <property type="entry name" value="alpha-helical ferredoxin"/>
    <property type="match status" value="1"/>
</dbReference>
<reference evidence="7 9" key="2">
    <citation type="submission" date="2020-08" db="EMBL/GenBank/DDBJ databases">
        <title>Genomic Encyclopedia of Type Strains, Phase IV (KMG-IV): sequencing the most valuable type-strain genomes for metagenomic binning, comparative biology and taxonomic classification.</title>
        <authorList>
            <person name="Goeker M."/>
        </authorList>
    </citation>
    <scope>NUCLEOTIDE SEQUENCE [LARGE SCALE GENOMIC DNA]</scope>
    <source>
        <strain evidence="7 9">DSM 103679</strain>
    </source>
</reference>
<name>A0A840SGG0_9SPIR</name>
<dbReference type="InterPro" id="IPR051394">
    <property type="entry name" value="Glutamate_Synthase"/>
</dbReference>
<dbReference type="Proteomes" id="UP000578697">
    <property type="component" value="Unassembled WGS sequence"/>
</dbReference>
<dbReference type="KEGG" id="trc:DYE49_09550"/>
<dbReference type="EC" id="1.4.1.13" evidence="7"/>
<dbReference type="GO" id="GO:0016639">
    <property type="term" value="F:oxidoreductase activity, acting on the CH-NH2 group of donors, NAD or NADP as acceptor"/>
    <property type="evidence" value="ECO:0007669"/>
    <property type="project" value="InterPro"/>
</dbReference>
<evidence type="ECO:0000256" key="3">
    <source>
        <dbReference type="ARBA" id="ARBA00023164"/>
    </source>
</evidence>
<feature type="domain" description="FAD/NAD(P)-binding" evidence="5">
    <location>
        <begin position="157"/>
        <end position="503"/>
    </location>
</feature>
<dbReference type="PANTHER" id="PTHR43100">
    <property type="entry name" value="GLUTAMATE SYNTHASE [NADPH] SMALL CHAIN"/>
    <property type="match status" value="1"/>
</dbReference>
<keyword evidence="3" id="KW-0314">Glutamate biosynthesis</keyword>